<feature type="transmembrane region" description="Helical" evidence="1">
    <location>
        <begin position="128"/>
        <end position="151"/>
    </location>
</feature>
<reference evidence="2 3" key="1">
    <citation type="submission" date="2016-11" db="EMBL/GenBank/DDBJ databases">
        <authorList>
            <person name="Jaros S."/>
            <person name="Januszkiewicz K."/>
            <person name="Wedrychowicz H."/>
        </authorList>
    </citation>
    <scope>NUCLEOTIDE SEQUENCE [LARGE SCALE GENOMIC DNA]</scope>
    <source>
        <strain evidence="2 3">DSM 44666</strain>
    </source>
</reference>
<feature type="transmembrane region" description="Helical" evidence="1">
    <location>
        <begin position="198"/>
        <end position="219"/>
    </location>
</feature>
<evidence type="ECO:0008006" key="4">
    <source>
        <dbReference type="Google" id="ProtNLM"/>
    </source>
</evidence>
<proteinExistence type="predicted"/>
<evidence type="ECO:0000313" key="2">
    <source>
        <dbReference type="EMBL" id="SHE36315.1"/>
    </source>
</evidence>
<keyword evidence="1" id="KW-0472">Membrane</keyword>
<organism evidence="2 3">
    <name type="scientific">Seinonella peptonophila</name>
    <dbReference type="NCBI Taxonomy" id="112248"/>
    <lineage>
        <taxon>Bacteria</taxon>
        <taxon>Bacillati</taxon>
        <taxon>Bacillota</taxon>
        <taxon>Bacilli</taxon>
        <taxon>Bacillales</taxon>
        <taxon>Thermoactinomycetaceae</taxon>
        <taxon>Seinonella</taxon>
    </lineage>
</organism>
<dbReference type="AlphaFoldDB" id="A0A1M4SVV5"/>
<evidence type="ECO:0000256" key="1">
    <source>
        <dbReference type="SAM" id="Phobius"/>
    </source>
</evidence>
<name>A0A1M4SVV5_9BACL</name>
<protein>
    <recommendedName>
        <fullName evidence="4">ABC-2 family transporter protein</fullName>
    </recommendedName>
</protein>
<gene>
    <name evidence="2" type="ORF">SAMN05444392_101167</name>
</gene>
<dbReference type="EMBL" id="FQVL01000001">
    <property type="protein sequence ID" value="SHE36315.1"/>
    <property type="molecule type" value="Genomic_DNA"/>
</dbReference>
<keyword evidence="1" id="KW-1133">Transmembrane helix</keyword>
<keyword evidence="3" id="KW-1185">Reference proteome</keyword>
<feature type="transmembrane region" description="Helical" evidence="1">
    <location>
        <begin position="158"/>
        <end position="178"/>
    </location>
</feature>
<feature type="transmembrane region" description="Helical" evidence="1">
    <location>
        <begin position="48"/>
        <end position="66"/>
    </location>
</feature>
<dbReference type="STRING" id="112248.SAMN05444392_101167"/>
<feature type="transmembrane region" description="Helical" evidence="1">
    <location>
        <begin position="12"/>
        <end position="36"/>
    </location>
</feature>
<keyword evidence="1" id="KW-0812">Transmembrane</keyword>
<evidence type="ECO:0000313" key="3">
    <source>
        <dbReference type="Proteomes" id="UP000184476"/>
    </source>
</evidence>
<dbReference type="RefSeq" id="WP_139278943.1">
    <property type="nucleotide sequence ID" value="NZ_FQVL01000001.1"/>
</dbReference>
<dbReference type="OrthoDB" id="2594164at2"/>
<accession>A0A1M4SVV5</accession>
<sequence>MNGLKIQFKTSFYLLQGYFWSIIGLKFLDIILSLIWGNEKDTYVSPGNFITIFLLFVATVLPLSYFKRVINLGASRNEYYTGLLSIYAIWIGIFAVFNVICLKIEMSLSLIYKYNYMNILEIFHWDQFGIIGMFIYQIGVYLLVVSILNLLFSCLQHFIGWIIWIILIVAAIWISISFSTLKPKLVEISLTLLSNDSLLQGFGLNFLISCLFLTTGWLFTRKRLILWNRG</sequence>
<dbReference type="Proteomes" id="UP000184476">
    <property type="component" value="Unassembled WGS sequence"/>
</dbReference>
<feature type="transmembrane region" description="Helical" evidence="1">
    <location>
        <begin position="87"/>
        <end position="108"/>
    </location>
</feature>